<dbReference type="PRINTS" id="PR00080">
    <property type="entry name" value="SDRFAMILY"/>
</dbReference>
<dbReference type="AlphaFoldDB" id="A0A1G8FPP5"/>
<dbReference type="EMBL" id="FNDN01000003">
    <property type="protein sequence ID" value="SDH84064.1"/>
    <property type="molecule type" value="Genomic_DNA"/>
</dbReference>
<dbReference type="Gene3D" id="3.40.50.720">
    <property type="entry name" value="NAD(P)-binding Rossmann-like Domain"/>
    <property type="match status" value="2"/>
</dbReference>
<dbReference type="PANTHER" id="PTHR44196:SF1">
    <property type="entry name" value="DEHYDROGENASE_REDUCTASE SDR FAMILY MEMBER 7B"/>
    <property type="match status" value="1"/>
</dbReference>
<dbReference type="GO" id="GO:0016020">
    <property type="term" value="C:membrane"/>
    <property type="evidence" value="ECO:0007669"/>
    <property type="project" value="TreeGrafter"/>
</dbReference>
<comment type="similarity">
    <text evidence="1">Belongs to the short-chain dehydrogenases/reductases (SDR) family.</text>
</comment>
<dbReference type="GO" id="GO:0016491">
    <property type="term" value="F:oxidoreductase activity"/>
    <property type="evidence" value="ECO:0007669"/>
    <property type="project" value="UniProtKB-KW"/>
</dbReference>
<evidence type="ECO:0000313" key="6">
    <source>
        <dbReference type="Proteomes" id="UP000183263"/>
    </source>
</evidence>
<evidence type="ECO:0000256" key="3">
    <source>
        <dbReference type="SAM" id="MobiDB-lite"/>
    </source>
</evidence>
<feature type="domain" description="Ketoreductase" evidence="4">
    <location>
        <begin position="366"/>
        <end position="550"/>
    </location>
</feature>
<dbReference type="SMART" id="SM00822">
    <property type="entry name" value="PKS_KR"/>
    <property type="match status" value="1"/>
</dbReference>
<reference evidence="5 6" key="1">
    <citation type="submission" date="2016-10" db="EMBL/GenBank/DDBJ databases">
        <authorList>
            <person name="de Groot N.N."/>
        </authorList>
    </citation>
    <scope>NUCLEOTIDE SEQUENCE [LARGE SCALE GENOMIC DNA]</scope>
    <source>
        <strain evidence="5 6">DSM 44892</strain>
    </source>
</reference>
<dbReference type="SUPFAM" id="SSF51735">
    <property type="entry name" value="NAD(P)-binding Rossmann-fold domains"/>
    <property type="match status" value="2"/>
</dbReference>
<dbReference type="PRINTS" id="PR00081">
    <property type="entry name" value="GDHRDH"/>
</dbReference>
<dbReference type="InterPro" id="IPR057326">
    <property type="entry name" value="KR_dom"/>
</dbReference>
<feature type="compositionally biased region" description="Low complexity" evidence="3">
    <location>
        <begin position="637"/>
        <end position="646"/>
    </location>
</feature>
<evidence type="ECO:0000313" key="5">
    <source>
        <dbReference type="EMBL" id="SDH84064.1"/>
    </source>
</evidence>
<keyword evidence="6" id="KW-1185">Reference proteome</keyword>
<dbReference type="Pfam" id="PF07993">
    <property type="entry name" value="NAD_binding_4"/>
    <property type="match status" value="1"/>
</dbReference>
<gene>
    <name evidence="5" type="ORF">SAMN05444695_103351</name>
</gene>
<dbReference type="Pfam" id="PF00106">
    <property type="entry name" value="adh_short"/>
    <property type="match status" value="1"/>
</dbReference>
<dbReference type="PANTHER" id="PTHR44196">
    <property type="entry name" value="DEHYDROGENASE/REDUCTASE SDR FAMILY MEMBER 7B"/>
    <property type="match status" value="1"/>
</dbReference>
<organism evidence="5 6">
    <name type="scientific">Rhodococcus triatomae</name>
    <dbReference type="NCBI Taxonomy" id="300028"/>
    <lineage>
        <taxon>Bacteria</taxon>
        <taxon>Bacillati</taxon>
        <taxon>Actinomycetota</taxon>
        <taxon>Actinomycetes</taxon>
        <taxon>Mycobacteriales</taxon>
        <taxon>Nocardiaceae</taxon>
        <taxon>Rhodococcus</taxon>
    </lineage>
</organism>
<dbReference type="RefSeq" id="WP_072736620.1">
    <property type="nucleotide sequence ID" value="NZ_CP048813.1"/>
</dbReference>
<evidence type="ECO:0000256" key="2">
    <source>
        <dbReference type="ARBA" id="ARBA00023002"/>
    </source>
</evidence>
<sequence>MSTYIVTGGTGFLGRNVLPLLLERDADAEIHVLVRSASVGRLDRLARTIDGGDRIHALVGDLTAPGLGVDNPPAADHVLHLGAIYDLTAGEDQAATNVDGTRSVIALAQELGATLHHVSSIAVAGNHRGTFGETDFDLGQGFPTPYHRTKFEAERLVREADGLRWRVYRPSAVVGNSVTGEMDKIDGPYYLFPSLKTLGRLPRALPVAVPDLGATNVVPVDYVAAAIVELMHQPERDGQAFHLVNPRPQPVREIYAALAEASGAPRPVADLPGGLAKPLLSPLPVRSLEGGRRAVLERAGIPPVLLDNVTLPTEFVNEDTRKALHGTGIDVPAFAEYAPALWSYWRRNLDPGRKKETRSGSDLGGRVIVITGGSSGIGRYSAIAAAAKGATVLLLARRSEELDAVVTEIRDAGGSAYGYTCDITDTESVDQTVKAILDEHDHVDMLVNNAGRSIRRGLYYSTDRLHDFERTMAVNYFGAVRMVLALLPQMRERGFGHIVNISTAGVQARTPRFSAYVASKAALDGFTDVAAAETLSDGITFTTIHMPLVETPMIAPTGKYNVGPITSPEKAAAMVVRALTDRPKRIDVPSGTLGELGHVFAPGVKDRVMHQFYRAYPDSPAAKGESPAAPAQPPTTSPETATTTSRPRPHRSSPVGKVARRLARLVPGTHW</sequence>
<feature type="region of interest" description="Disordered" evidence="3">
    <location>
        <begin position="618"/>
        <end position="671"/>
    </location>
</feature>
<dbReference type="CDD" id="cd05263">
    <property type="entry name" value="MupV_like_SDR_e"/>
    <property type="match status" value="1"/>
</dbReference>
<dbReference type="InterPro" id="IPR036291">
    <property type="entry name" value="NAD(P)-bd_dom_sf"/>
</dbReference>
<dbReference type="CDD" id="cd05233">
    <property type="entry name" value="SDR_c"/>
    <property type="match status" value="1"/>
</dbReference>
<dbReference type="InterPro" id="IPR013120">
    <property type="entry name" value="FAR_NAD-bd"/>
</dbReference>
<accession>A0A1G8FPP5</accession>
<dbReference type="InterPro" id="IPR057313">
    <property type="entry name" value="Maqu_2507-like"/>
</dbReference>
<dbReference type="InterPro" id="IPR002347">
    <property type="entry name" value="SDR_fam"/>
</dbReference>
<proteinExistence type="inferred from homology"/>
<dbReference type="NCBIfam" id="NF005539">
    <property type="entry name" value="PRK07201.1"/>
    <property type="match status" value="1"/>
</dbReference>
<dbReference type="OrthoDB" id="9810734at2"/>
<keyword evidence="2" id="KW-0560">Oxidoreductase</keyword>
<evidence type="ECO:0000259" key="4">
    <source>
        <dbReference type="SMART" id="SM00822"/>
    </source>
</evidence>
<dbReference type="Proteomes" id="UP000183263">
    <property type="component" value="Unassembled WGS sequence"/>
</dbReference>
<protein>
    <submittedName>
        <fullName evidence="5">Thioester reductase domain-containing protein</fullName>
    </submittedName>
</protein>
<evidence type="ECO:0000256" key="1">
    <source>
        <dbReference type="ARBA" id="ARBA00006484"/>
    </source>
</evidence>
<name>A0A1G8FPP5_9NOCA</name>